<dbReference type="GO" id="GO:0005829">
    <property type="term" value="C:cytosol"/>
    <property type="evidence" value="ECO:0007669"/>
    <property type="project" value="TreeGrafter"/>
</dbReference>
<dbReference type="Proteomes" id="UP000076632">
    <property type="component" value="Unassembled WGS sequence"/>
</dbReference>
<dbReference type="InterPro" id="IPR014830">
    <property type="entry name" value="Glycolipid_transfer_prot_dom"/>
</dbReference>
<proteinExistence type="predicted"/>
<keyword evidence="4" id="KW-1185">Reference proteome</keyword>
<name>A0A165HDF5_XYLHT</name>
<dbReference type="RefSeq" id="XP_018188896.1">
    <property type="nucleotide sequence ID" value="XM_018328931.1"/>
</dbReference>
<evidence type="ECO:0000313" key="3">
    <source>
        <dbReference type="EMBL" id="KZF23341.1"/>
    </source>
</evidence>
<dbReference type="GO" id="GO:0016020">
    <property type="term" value="C:membrane"/>
    <property type="evidence" value="ECO:0007669"/>
    <property type="project" value="TreeGrafter"/>
</dbReference>
<gene>
    <name evidence="3" type="ORF">L228DRAFT_114182</name>
</gene>
<dbReference type="FunFam" id="1.10.3520.10:FF:000001">
    <property type="entry name" value="Pleckstrin domain-containing family A member 8"/>
    <property type="match status" value="1"/>
</dbReference>
<keyword evidence="1" id="KW-0813">Transport</keyword>
<dbReference type="GeneID" id="28894068"/>
<dbReference type="EMBL" id="KV407457">
    <property type="protein sequence ID" value="KZF23341.1"/>
    <property type="molecule type" value="Genomic_DNA"/>
</dbReference>
<protein>
    <submittedName>
        <fullName evidence="3">Glycolipid transfer protein</fullName>
    </submittedName>
</protein>
<reference evidence="3 4" key="1">
    <citation type="journal article" date="2016" name="Fungal Biol.">
        <title>The genome of Xylona heveae provides a window into fungal endophytism.</title>
        <authorList>
            <person name="Gazis R."/>
            <person name="Kuo A."/>
            <person name="Riley R."/>
            <person name="LaButti K."/>
            <person name="Lipzen A."/>
            <person name="Lin J."/>
            <person name="Amirebrahimi M."/>
            <person name="Hesse C.N."/>
            <person name="Spatafora J.W."/>
            <person name="Henrissat B."/>
            <person name="Hainaut M."/>
            <person name="Grigoriev I.V."/>
            <person name="Hibbett D.S."/>
        </authorList>
    </citation>
    <scope>NUCLEOTIDE SEQUENCE [LARGE SCALE GENOMIC DNA]</scope>
    <source>
        <strain evidence="3 4">TC161</strain>
    </source>
</reference>
<dbReference type="PANTHER" id="PTHR10219:SF25">
    <property type="entry name" value="PLECKSTRIN HOMOLOGY DOMAIN-CONTAINING FAMILY A MEMBER 8"/>
    <property type="match status" value="1"/>
</dbReference>
<dbReference type="GO" id="GO:1902388">
    <property type="term" value="F:ceramide 1-phosphate transfer activity"/>
    <property type="evidence" value="ECO:0007669"/>
    <property type="project" value="TreeGrafter"/>
</dbReference>
<dbReference type="GO" id="GO:1902387">
    <property type="term" value="F:ceramide 1-phosphate binding"/>
    <property type="evidence" value="ECO:0007669"/>
    <property type="project" value="TreeGrafter"/>
</dbReference>
<organism evidence="3 4">
    <name type="scientific">Xylona heveae (strain CBS 132557 / TC161)</name>
    <dbReference type="NCBI Taxonomy" id="1328760"/>
    <lineage>
        <taxon>Eukaryota</taxon>
        <taxon>Fungi</taxon>
        <taxon>Dikarya</taxon>
        <taxon>Ascomycota</taxon>
        <taxon>Pezizomycotina</taxon>
        <taxon>Xylonomycetes</taxon>
        <taxon>Xylonales</taxon>
        <taxon>Xylonaceae</taxon>
        <taxon>Xylona</taxon>
    </lineage>
</organism>
<dbReference type="InterPro" id="IPR036497">
    <property type="entry name" value="GLTP_sf"/>
</dbReference>
<evidence type="ECO:0000313" key="4">
    <source>
        <dbReference type="Proteomes" id="UP000076632"/>
    </source>
</evidence>
<dbReference type="SUPFAM" id="SSF110004">
    <property type="entry name" value="Glycolipid transfer protein, GLTP"/>
    <property type="match status" value="1"/>
</dbReference>
<feature type="domain" description="Glycolipid transfer protein" evidence="2">
    <location>
        <begin position="33"/>
        <end position="171"/>
    </location>
</feature>
<accession>A0A165HDF5</accession>
<dbReference type="PANTHER" id="PTHR10219">
    <property type="entry name" value="GLYCOLIPID TRANSFER PROTEIN-RELATED"/>
    <property type="match status" value="1"/>
</dbReference>
<evidence type="ECO:0000256" key="1">
    <source>
        <dbReference type="ARBA" id="ARBA00022448"/>
    </source>
</evidence>
<dbReference type="OrthoDB" id="205255at2759"/>
<dbReference type="STRING" id="1328760.A0A165HDF5"/>
<dbReference type="Pfam" id="PF08718">
    <property type="entry name" value="GLTP"/>
    <property type="match status" value="1"/>
</dbReference>
<dbReference type="Gene3D" id="1.10.3520.10">
    <property type="entry name" value="Glycolipid transfer protein"/>
    <property type="match status" value="1"/>
</dbReference>
<evidence type="ECO:0000259" key="2">
    <source>
        <dbReference type="Pfam" id="PF08718"/>
    </source>
</evidence>
<dbReference type="AlphaFoldDB" id="A0A165HDF5"/>
<dbReference type="InParanoid" id="A0A165HDF5"/>
<dbReference type="OMA" id="EMHGAEW"/>
<sequence length="206" mass="22853">MSAPQIPPGGTFFDTIKESFADVPVDAANDDAISTEQFLEAADALATLFDLLASVVFVPVKQDIQGNVKKLRDRFLAAPTDSQSIQALVVNEIKSKQHTATEGLLWLVRGLDFTAQALRLNLSNPSEELATSFKNAYATTLKPHHNFIVKAIFNTAMSATPTRADFYKKLGDDQTKVDTELRKWLSALERQVAILKAFQQRKEAKW</sequence>